<reference evidence="2" key="2">
    <citation type="journal article" date="2022" name="Proc. Natl. Acad. Sci. U.S.A.">
        <title>Diploid-dominant life cycles characterize the early evolution of Fungi.</title>
        <authorList>
            <person name="Amses K.R."/>
            <person name="Simmons D.R."/>
            <person name="Longcore J.E."/>
            <person name="Mondo S.J."/>
            <person name="Seto K."/>
            <person name="Jeronimo G.H."/>
            <person name="Bonds A.E."/>
            <person name="Quandt C.A."/>
            <person name="Davis W.J."/>
            <person name="Chang Y."/>
            <person name="Federici B.A."/>
            <person name="Kuo A."/>
            <person name="LaButti K."/>
            <person name="Pangilinan J."/>
            <person name="Andreopoulos W."/>
            <person name="Tritt A."/>
            <person name="Riley R."/>
            <person name="Hundley H."/>
            <person name="Johnson J."/>
            <person name="Lipzen A."/>
            <person name="Barry K."/>
            <person name="Lang B.F."/>
            <person name="Cuomo C.A."/>
            <person name="Buchler N.E."/>
            <person name="Grigoriev I.V."/>
            <person name="Spatafora J.W."/>
            <person name="Stajich J.E."/>
            <person name="James T.Y."/>
        </authorList>
    </citation>
    <scope>NUCLEOTIDE SEQUENCE</scope>
    <source>
        <strain evidence="2">AG</strain>
    </source>
</reference>
<dbReference type="EMBL" id="MU620919">
    <property type="protein sequence ID" value="KAI8579521.1"/>
    <property type="molecule type" value="Genomic_DNA"/>
</dbReference>
<comment type="caution">
    <text evidence="2">The sequence shown here is derived from an EMBL/GenBank/DDBJ whole genome shotgun (WGS) entry which is preliminary data.</text>
</comment>
<feature type="compositionally biased region" description="Basic residues" evidence="1">
    <location>
        <begin position="233"/>
        <end position="243"/>
    </location>
</feature>
<sequence>MGFFTFGKKTKSSKSVAPVTRPAPPISTTAKIADEKNVLEVTVANTDAVLALATKADTQNTSLMDDILGELSVQSNGENKWKPLDDLQSDVSLSLQLARALELDNTTANTTNVAANAAHNLAHEPSSTSGHCRVNGVFGSNSIYGGGSSFASNTRADSWLNDYNSITAALSSSTPATKEPPPLPPQRQSTPSADKRKAPIVLDSDISDSEEDEDSEASDDEYRDNHKVPGRPSHLKLQNKYKQKAPAETQQEMIDKMKERHRAEARMASMRSKSFRLQQHPLFSSSRYHSLQNIPPSTNIMNTNPMPTLPINYPSPTHRLPNVHSMQELSPRMDDREPIANPHGGRANPIAYSSPYQTFNRDHLGTAPSYPEQMVRPPHASREIISDVSPASHVQYHHKKRLNNEIRLSHQSEKGMLRENVLRKSKSFSSDPHARRRYIDNDLPPMPASPISEPGFDSVRNDHHSHVKQRAQLSPTSNRISSNNSSITDESDTPNLPLTPSELYDESPQRVKTPLSSDAEPKLTVKPQNVVKHRKSESSLRRTQQVCSEENQDEHILAMNEDNELKWHYRCYRQQSTYSSFSDYLAATQYQKMMLQHQQQIIYNPYPVPGYQYH</sequence>
<dbReference type="RefSeq" id="XP_051444525.1">
    <property type="nucleotide sequence ID" value="XM_051589084.1"/>
</dbReference>
<feature type="region of interest" description="Disordered" evidence="1">
    <location>
        <begin position="1"/>
        <end position="21"/>
    </location>
</feature>
<dbReference type="GeneID" id="75914429"/>
<proteinExistence type="predicted"/>
<evidence type="ECO:0000256" key="1">
    <source>
        <dbReference type="SAM" id="MobiDB-lite"/>
    </source>
</evidence>
<name>A0AAD5EAS3_UMBRA</name>
<protein>
    <submittedName>
        <fullName evidence="2">Uncharacterized protein</fullName>
    </submittedName>
</protein>
<accession>A0AAD5EAS3</accession>
<reference evidence="2" key="1">
    <citation type="submission" date="2021-06" db="EMBL/GenBank/DDBJ databases">
        <authorList>
            <consortium name="DOE Joint Genome Institute"/>
            <person name="Mondo S.J."/>
            <person name="Amses K.R."/>
            <person name="Simmons D.R."/>
            <person name="Longcore J.E."/>
            <person name="Seto K."/>
            <person name="Alves G.H."/>
            <person name="Bonds A.E."/>
            <person name="Quandt C.A."/>
            <person name="Davis W.J."/>
            <person name="Chang Y."/>
            <person name="Letcher P.M."/>
            <person name="Powell M.J."/>
            <person name="Kuo A."/>
            <person name="Labutti K."/>
            <person name="Pangilinan J."/>
            <person name="Andreopoulos W."/>
            <person name="Tritt A."/>
            <person name="Riley R."/>
            <person name="Hundley H."/>
            <person name="Johnson J."/>
            <person name="Lipzen A."/>
            <person name="Barry K."/>
            <person name="Berbee M.L."/>
            <person name="Buchler N.E."/>
            <person name="Grigoriev I.V."/>
            <person name="Spatafora J.W."/>
            <person name="Stajich J.E."/>
            <person name="James T.Y."/>
        </authorList>
    </citation>
    <scope>NUCLEOTIDE SEQUENCE</scope>
    <source>
        <strain evidence="2">AG</strain>
    </source>
</reference>
<organism evidence="2 3">
    <name type="scientific">Umbelopsis ramanniana AG</name>
    <dbReference type="NCBI Taxonomy" id="1314678"/>
    <lineage>
        <taxon>Eukaryota</taxon>
        <taxon>Fungi</taxon>
        <taxon>Fungi incertae sedis</taxon>
        <taxon>Mucoromycota</taxon>
        <taxon>Mucoromycotina</taxon>
        <taxon>Umbelopsidomycetes</taxon>
        <taxon>Umbelopsidales</taxon>
        <taxon>Umbelopsidaceae</taxon>
        <taxon>Umbelopsis</taxon>
    </lineage>
</organism>
<gene>
    <name evidence="2" type="ORF">K450DRAFT_241374</name>
</gene>
<feature type="compositionally biased region" description="Low complexity" evidence="1">
    <location>
        <begin position="477"/>
        <end position="487"/>
    </location>
</feature>
<feature type="region of interest" description="Disordered" evidence="1">
    <location>
        <begin position="171"/>
        <end position="250"/>
    </location>
</feature>
<evidence type="ECO:0000313" key="2">
    <source>
        <dbReference type="EMBL" id="KAI8579521.1"/>
    </source>
</evidence>
<feature type="region of interest" description="Disordered" evidence="1">
    <location>
        <begin position="416"/>
        <end position="521"/>
    </location>
</feature>
<evidence type="ECO:0000313" key="3">
    <source>
        <dbReference type="Proteomes" id="UP001206595"/>
    </source>
</evidence>
<feature type="compositionally biased region" description="Acidic residues" evidence="1">
    <location>
        <begin position="205"/>
        <end position="222"/>
    </location>
</feature>
<dbReference type="Proteomes" id="UP001206595">
    <property type="component" value="Unassembled WGS sequence"/>
</dbReference>
<dbReference type="AlphaFoldDB" id="A0AAD5EAS3"/>
<keyword evidence="3" id="KW-1185">Reference proteome</keyword>